<dbReference type="SUPFAM" id="SSF82927">
    <property type="entry name" value="Cysteine-rich DNA binding domain, (DM domain)"/>
    <property type="match status" value="1"/>
</dbReference>
<dbReference type="InterPro" id="IPR036407">
    <property type="entry name" value="DM_DNA-bd_sf"/>
</dbReference>
<dbReference type="GO" id="GO:0005634">
    <property type="term" value="C:nucleus"/>
    <property type="evidence" value="ECO:0007669"/>
    <property type="project" value="UniProtKB-SubCell"/>
</dbReference>
<feature type="region of interest" description="Disordered" evidence="6">
    <location>
        <begin position="1"/>
        <end position="224"/>
    </location>
</feature>
<evidence type="ECO:0000256" key="2">
    <source>
        <dbReference type="ARBA" id="ARBA00022833"/>
    </source>
</evidence>
<gene>
    <name evidence="8" type="ORF">JTE90_019791</name>
</gene>
<dbReference type="InterPro" id="IPR026607">
    <property type="entry name" value="DMRT"/>
</dbReference>
<keyword evidence="4 5" id="KW-0539">Nucleus</keyword>
<dbReference type="FunFam" id="4.10.1040.10:FF:000001">
    <property type="entry name" value="doublesex- and mab-3-related transcription factor 1"/>
    <property type="match status" value="1"/>
</dbReference>
<dbReference type="GO" id="GO:0000981">
    <property type="term" value="F:DNA-binding transcription factor activity, RNA polymerase II-specific"/>
    <property type="evidence" value="ECO:0007669"/>
    <property type="project" value="TreeGrafter"/>
</dbReference>
<name>A0AAV6V7H1_9ARAC</name>
<dbReference type="InterPro" id="IPR001275">
    <property type="entry name" value="DM_DNA-bd"/>
</dbReference>
<proteinExistence type="predicted"/>
<evidence type="ECO:0000256" key="6">
    <source>
        <dbReference type="SAM" id="MobiDB-lite"/>
    </source>
</evidence>
<keyword evidence="9" id="KW-1185">Reference proteome</keyword>
<dbReference type="Pfam" id="PF00751">
    <property type="entry name" value="DM"/>
    <property type="match status" value="1"/>
</dbReference>
<evidence type="ECO:0000256" key="4">
    <source>
        <dbReference type="ARBA" id="ARBA00023242"/>
    </source>
</evidence>
<dbReference type="Gene3D" id="4.10.1040.10">
    <property type="entry name" value="DM DNA-binding domain"/>
    <property type="match status" value="1"/>
</dbReference>
<feature type="compositionally biased region" description="Basic and acidic residues" evidence="6">
    <location>
        <begin position="118"/>
        <end position="132"/>
    </location>
</feature>
<dbReference type="Proteomes" id="UP000827092">
    <property type="component" value="Unassembled WGS sequence"/>
</dbReference>
<dbReference type="PANTHER" id="PTHR12322:SF53">
    <property type="entry name" value="DOUBLESEX-MAB RELATED 11E"/>
    <property type="match status" value="1"/>
</dbReference>
<evidence type="ECO:0000313" key="9">
    <source>
        <dbReference type="Proteomes" id="UP000827092"/>
    </source>
</evidence>
<keyword evidence="3 5" id="KW-0238">DNA-binding</keyword>
<accession>A0AAV6V7H1</accession>
<dbReference type="SMART" id="SM00301">
    <property type="entry name" value="DM"/>
    <property type="match status" value="1"/>
</dbReference>
<evidence type="ECO:0000256" key="3">
    <source>
        <dbReference type="ARBA" id="ARBA00023125"/>
    </source>
</evidence>
<keyword evidence="2 5" id="KW-0862">Zinc</keyword>
<protein>
    <recommendedName>
        <fullName evidence="7">DM domain-containing protein</fullName>
    </recommendedName>
</protein>
<feature type="compositionally biased region" description="Polar residues" evidence="6">
    <location>
        <begin position="24"/>
        <end position="34"/>
    </location>
</feature>
<feature type="compositionally biased region" description="Basic and acidic residues" evidence="6">
    <location>
        <begin position="1"/>
        <end position="20"/>
    </location>
</feature>
<dbReference type="GO" id="GO:0046872">
    <property type="term" value="F:metal ion binding"/>
    <property type="evidence" value="ECO:0007669"/>
    <property type="project" value="UniProtKB-KW"/>
</dbReference>
<evidence type="ECO:0000256" key="5">
    <source>
        <dbReference type="PROSITE-ProRule" id="PRU00070"/>
    </source>
</evidence>
<dbReference type="PROSITE" id="PS40000">
    <property type="entry name" value="DM_1"/>
    <property type="match status" value="1"/>
</dbReference>
<reference evidence="8 9" key="1">
    <citation type="journal article" date="2022" name="Nat. Ecol. Evol.">
        <title>A masculinizing supergene underlies an exaggerated male reproductive morph in a spider.</title>
        <authorList>
            <person name="Hendrickx F."/>
            <person name="De Corte Z."/>
            <person name="Sonet G."/>
            <person name="Van Belleghem S.M."/>
            <person name="Kostlbacher S."/>
            <person name="Vangestel C."/>
        </authorList>
    </citation>
    <scope>NUCLEOTIDE SEQUENCE [LARGE SCALE GENOMIC DNA]</scope>
    <source>
        <strain evidence="8">W744_W776</strain>
    </source>
</reference>
<dbReference type="AlphaFoldDB" id="A0AAV6V7H1"/>
<keyword evidence="1 5" id="KW-0479">Metal-binding</keyword>
<feature type="domain" description="DM" evidence="7">
    <location>
        <begin position="314"/>
        <end position="361"/>
    </location>
</feature>
<sequence length="452" mass="49868">MKGELVSKSRKLIRDIENKRRISSGGSNSSQNMENGPLHVQQPSWSYHQERHFQLGITSPSSSYSRQDIENGVHLRHDVTYHHHHNQEHSRPTNTKKRRRSGSVSRSADPSSSFGYHLPDRGHQNRPPEDHHHPKLKKRPIPMDNNSSPGPKISPLQEGQMPKRTHSVMSDGPSPAKKSRPSSAASIHNGIDSIPPAVGAYPSDDADSSKTISSPPTVDSDPHHVEGMEVAIPESLQHPAGMELATMESQHAGGKELVTLESQLHAVGMVQQALEQQRPSGTELVASRGMDLQVANTTNNALVGGAAPQRLPKCARCRNHDVSSMVKGHKRYCRFKKCTCPKCILIAERQRIMARQVALRREQAQDEARKKQMQANGGKVLDNAGEVLVDSLPVPPPVQPLVAPVEQPAIEEPPVQQPVIEEPQPNPKQSAFRCLAINSKGMCRFIYQLSTF</sequence>
<comment type="caution">
    <text evidence="8">The sequence shown here is derived from an EMBL/GenBank/DDBJ whole genome shotgun (WGS) entry which is preliminary data.</text>
</comment>
<organism evidence="8 9">
    <name type="scientific">Oedothorax gibbosus</name>
    <dbReference type="NCBI Taxonomy" id="931172"/>
    <lineage>
        <taxon>Eukaryota</taxon>
        <taxon>Metazoa</taxon>
        <taxon>Ecdysozoa</taxon>
        <taxon>Arthropoda</taxon>
        <taxon>Chelicerata</taxon>
        <taxon>Arachnida</taxon>
        <taxon>Araneae</taxon>
        <taxon>Araneomorphae</taxon>
        <taxon>Entelegynae</taxon>
        <taxon>Araneoidea</taxon>
        <taxon>Linyphiidae</taxon>
        <taxon>Erigoninae</taxon>
        <taxon>Oedothorax</taxon>
    </lineage>
</organism>
<evidence type="ECO:0000313" key="8">
    <source>
        <dbReference type="EMBL" id="KAG8191855.1"/>
    </source>
</evidence>
<feature type="compositionally biased region" description="Polar residues" evidence="6">
    <location>
        <begin position="56"/>
        <end position="66"/>
    </location>
</feature>
<feature type="compositionally biased region" description="Low complexity" evidence="6">
    <location>
        <begin position="173"/>
        <end position="186"/>
    </location>
</feature>
<dbReference type="GO" id="GO:0000978">
    <property type="term" value="F:RNA polymerase II cis-regulatory region sequence-specific DNA binding"/>
    <property type="evidence" value="ECO:0007669"/>
    <property type="project" value="TreeGrafter"/>
</dbReference>
<evidence type="ECO:0000256" key="1">
    <source>
        <dbReference type="ARBA" id="ARBA00022723"/>
    </source>
</evidence>
<dbReference type="EMBL" id="JAFNEN010000150">
    <property type="protein sequence ID" value="KAG8191855.1"/>
    <property type="molecule type" value="Genomic_DNA"/>
</dbReference>
<comment type="subcellular location">
    <subcellularLocation>
        <location evidence="5">Nucleus</location>
    </subcellularLocation>
</comment>
<dbReference type="PANTHER" id="PTHR12322">
    <property type="entry name" value="DOUBLESEX AND MAB-3 RELATED TRANSCRIPTION FACTOR DMRT"/>
    <property type="match status" value="1"/>
</dbReference>
<dbReference type="GO" id="GO:0007548">
    <property type="term" value="P:sex differentiation"/>
    <property type="evidence" value="ECO:0007669"/>
    <property type="project" value="TreeGrafter"/>
</dbReference>
<dbReference type="PROSITE" id="PS50809">
    <property type="entry name" value="DM_2"/>
    <property type="match status" value="1"/>
</dbReference>
<feature type="compositionally biased region" description="Basic and acidic residues" evidence="6">
    <location>
        <begin position="67"/>
        <end position="91"/>
    </location>
</feature>
<evidence type="ECO:0000259" key="7">
    <source>
        <dbReference type="PROSITE" id="PS50809"/>
    </source>
</evidence>
<feature type="DNA-binding region" description="DM" evidence="5">
    <location>
        <begin position="314"/>
        <end position="361"/>
    </location>
</feature>